<dbReference type="Pfam" id="PF00096">
    <property type="entry name" value="zf-C2H2"/>
    <property type="match status" value="5"/>
</dbReference>
<feature type="binding site" evidence="6">
    <location>
        <position position="19"/>
    </location>
    <ligand>
        <name>Zn(2+)</name>
        <dbReference type="ChEBI" id="CHEBI:29105"/>
    </ligand>
</feature>
<dbReference type="PROSITE" id="PS50157">
    <property type="entry name" value="ZINC_FINGER_C2H2_2"/>
    <property type="match status" value="5"/>
</dbReference>
<feature type="domain" description="C2H2-type" evidence="7">
    <location>
        <begin position="243"/>
        <end position="266"/>
    </location>
</feature>
<dbReference type="InterPro" id="IPR036236">
    <property type="entry name" value="Znf_C2H2_sf"/>
</dbReference>
<dbReference type="PROSITE" id="PS00028">
    <property type="entry name" value="ZINC_FINGER_C2H2_1"/>
    <property type="match status" value="5"/>
</dbReference>
<dbReference type="PANTHER" id="PTHR24379">
    <property type="entry name" value="KRAB AND ZINC FINGER DOMAIN-CONTAINING"/>
    <property type="match status" value="1"/>
</dbReference>
<dbReference type="InterPro" id="IPR013087">
    <property type="entry name" value="Znf_C2H2_type"/>
</dbReference>
<gene>
    <name evidence="9" type="ORF">PVAND_017483</name>
</gene>
<dbReference type="GO" id="GO:0005634">
    <property type="term" value="C:nucleus"/>
    <property type="evidence" value="ECO:0007669"/>
    <property type="project" value="InterPro"/>
</dbReference>
<comment type="caution">
    <text evidence="9">The sequence shown here is derived from an EMBL/GenBank/DDBJ whole genome shotgun (WGS) entry which is preliminary data.</text>
</comment>
<evidence type="ECO:0000313" key="10">
    <source>
        <dbReference type="Proteomes" id="UP001107558"/>
    </source>
</evidence>
<dbReference type="PANTHER" id="PTHR24379:SF121">
    <property type="entry name" value="C2H2-TYPE DOMAIN-CONTAINING PROTEIN"/>
    <property type="match status" value="1"/>
</dbReference>
<keyword evidence="4 6" id="KW-0862">Zinc</keyword>
<feature type="binding site" evidence="6">
    <location>
        <position position="59"/>
    </location>
    <ligand>
        <name>Zn(2+)</name>
        <dbReference type="ChEBI" id="CHEBI:29105"/>
    </ligand>
</feature>
<dbReference type="OrthoDB" id="427030at2759"/>
<dbReference type="Proteomes" id="UP001107558">
    <property type="component" value="Chromosome 4"/>
</dbReference>
<evidence type="ECO:0008006" key="11">
    <source>
        <dbReference type="Google" id="ProtNLM"/>
    </source>
</evidence>
<keyword evidence="3 5" id="KW-0863">Zinc-finger</keyword>
<dbReference type="SMART" id="SM00355">
    <property type="entry name" value="ZnF_C2H2"/>
    <property type="match status" value="9"/>
</dbReference>
<evidence type="ECO:0000256" key="4">
    <source>
        <dbReference type="ARBA" id="ARBA00022833"/>
    </source>
</evidence>
<feature type="domain" description="C2H2-type" evidence="7">
    <location>
        <begin position="360"/>
        <end position="389"/>
    </location>
</feature>
<sequence length="462" mass="54478">MAQETIIGLDNHLLKCRCCLKEFDEEDTQIKITKIIRERFLQLTQIELKPSEIYSHVICESCNNELRSFSSFRKDLIFKQLSLLQFVEGVEEVQEDQDIEITYGNENITNEYMEVKAENFEESQVLTEDYTNFVSAEYLESFTEEAVIECVENTGEEIFEGNIEALGNYKRKFSSSAKKFYKRALCGLCGKSYYKDQLQRHIDKVHYKVKRYFCDICGFGSFLKCNLQTHMGKHIAREFREQIKCDLCDSTFTRHESLKNHMKTEHETPVMLKCFCGKEFNLRHKLTTHIKRTHNNVRNHECKFCEKKFFTPKEMKVHVLKVHTPGYVDMSEHFCEICGKKYSSTKSLKTHMKHHSEAQFKCNFDGCNKAFITKLLLANHEKTHLGQRDFMCHLCEKSFFSANHLKRHIVVSHDKIKVNCFVEGCRFSVGRKDYLRNHILTHRDLPEDVKNAFLVKIRDMKF</sequence>
<evidence type="ECO:0000256" key="5">
    <source>
        <dbReference type="PROSITE-ProRule" id="PRU00042"/>
    </source>
</evidence>
<reference evidence="9" key="1">
    <citation type="submission" date="2021-03" db="EMBL/GenBank/DDBJ databases">
        <title>Chromosome level genome of the anhydrobiotic midge Polypedilum vanderplanki.</title>
        <authorList>
            <person name="Yoshida Y."/>
            <person name="Kikawada T."/>
            <person name="Gusev O."/>
        </authorList>
    </citation>
    <scope>NUCLEOTIDE SEQUENCE</scope>
    <source>
        <strain evidence="9">NIAS01</strain>
        <tissue evidence="9">Whole body or cell culture</tissue>
    </source>
</reference>
<evidence type="ECO:0000259" key="8">
    <source>
        <dbReference type="PROSITE" id="PS51915"/>
    </source>
</evidence>
<dbReference type="SUPFAM" id="SSF57667">
    <property type="entry name" value="beta-beta-alpha zinc fingers"/>
    <property type="match status" value="5"/>
</dbReference>
<keyword evidence="1 6" id="KW-0479">Metal-binding</keyword>
<feature type="binding site" evidence="6">
    <location>
        <position position="16"/>
    </location>
    <ligand>
        <name>Zn(2+)</name>
        <dbReference type="ChEBI" id="CHEBI:29105"/>
    </ligand>
</feature>
<dbReference type="EMBL" id="JADBJN010000004">
    <property type="protein sequence ID" value="KAG5669596.1"/>
    <property type="molecule type" value="Genomic_DNA"/>
</dbReference>
<dbReference type="PROSITE" id="PS51915">
    <property type="entry name" value="ZAD"/>
    <property type="match status" value="1"/>
</dbReference>
<feature type="domain" description="C2H2-type" evidence="7">
    <location>
        <begin position="390"/>
        <end position="418"/>
    </location>
</feature>
<dbReference type="SMART" id="SM00868">
    <property type="entry name" value="zf-AD"/>
    <property type="match status" value="2"/>
</dbReference>
<dbReference type="SUPFAM" id="SSF57716">
    <property type="entry name" value="Glucocorticoid receptor-like (DNA-binding domain)"/>
    <property type="match status" value="1"/>
</dbReference>
<dbReference type="GO" id="GO:0008270">
    <property type="term" value="F:zinc ion binding"/>
    <property type="evidence" value="ECO:0007669"/>
    <property type="project" value="UniProtKB-UniRule"/>
</dbReference>
<keyword evidence="10" id="KW-1185">Reference proteome</keyword>
<evidence type="ECO:0000256" key="1">
    <source>
        <dbReference type="ARBA" id="ARBA00022723"/>
    </source>
</evidence>
<evidence type="ECO:0000256" key="6">
    <source>
        <dbReference type="PROSITE-ProRule" id="PRU01263"/>
    </source>
</evidence>
<name>A0A9J6BIF3_POLVA</name>
<protein>
    <recommendedName>
        <fullName evidence="11">Zinc finger protein</fullName>
    </recommendedName>
</protein>
<evidence type="ECO:0000256" key="3">
    <source>
        <dbReference type="ARBA" id="ARBA00022771"/>
    </source>
</evidence>
<feature type="domain" description="C2H2-type" evidence="7">
    <location>
        <begin position="300"/>
        <end position="324"/>
    </location>
</feature>
<dbReference type="Gene3D" id="3.30.160.60">
    <property type="entry name" value="Classic Zinc Finger"/>
    <property type="match status" value="6"/>
</dbReference>
<feature type="domain" description="C2H2-type" evidence="7">
    <location>
        <begin position="333"/>
        <end position="360"/>
    </location>
</feature>
<dbReference type="AlphaFoldDB" id="A0A9J6BIF3"/>
<feature type="domain" description="ZAD" evidence="8">
    <location>
        <begin position="14"/>
        <end position="86"/>
    </location>
</feature>
<evidence type="ECO:0000256" key="2">
    <source>
        <dbReference type="ARBA" id="ARBA00022737"/>
    </source>
</evidence>
<dbReference type="InterPro" id="IPR012934">
    <property type="entry name" value="Znf_AD"/>
</dbReference>
<evidence type="ECO:0000259" key="7">
    <source>
        <dbReference type="PROSITE" id="PS50157"/>
    </source>
</evidence>
<proteinExistence type="predicted"/>
<keyword evidence="2" id="KW-0677">Repeat</keyword>
<feature type="binding site" evidence="6">
    <location>
        <position position="62"/>
    </location>
    <ligand>
        <name>Zn(2+)</name>
        <dbReference type="ChEBI" id="CHEBI:29105"/>
    </ligand>
</feature>
<organism evidence="9 10">
    <name type="scientific">Polypedilum vanderplanki</name>
    <name type="common">Sleeping chironomid midge</name>
    <dbReference type="NCBI Taxonomy" id="319348"/>
    <lineage>
        <taxon>Eukaryota</taxon>
        <taxon>Metazoa</taxon>
        <taxon>Ecdysozoa</taxon>
        <taxon>Arthropoda</taxon>
        <taxon>Hexapoda</taxon>
        <taxon>Insecta</taxon>
        <taxon>Pterygota</taxon>
        <taxon>Neoptera</taxon>
        <taxon>Endopterygota</taxon>
        <taxon>Diptera</taxon>
        <taxon>Nematocera</taxon>
        <taxon>Chironomoidea</taxon>
        <taxon>Chironomidae</taxon>
        <taxon>Chironominae</taxon>
        <taxon>Polypedilum</taxon>
        <taxon>Polypedilum</taxon>
    </lineage>
</organism>
<accession>A0A9J6BIF3</accession>
<evidence type="ECO:0000313" key="9">
    <source>
        <dbReference type="EMBL" id="KAG5669596.1"/>
    </source>
</evidence>